<accession>A0A2K8KS35</accession>
<dbReference type="PANTHER" id="PTHR38690:SF1">
    <property type="entry name" value="PROTEASE"/>
    <property type="match status" value="1"/>
</dbReference>
<dbReference type="RefSeq" id="WP_100257679.1">
    <property type="nucleotide sequence ID" value="NZ_CP011797.1"/>
</dbReference>
<sequence length="1279" mass="140806">MPPTTTPFWPALRSAVLRVLAFWVLLFAAYLALGRQFFPYIERLKPEVETWLSAQVGAPVSIGRLQGEWERFNPVVQLTDIQIGDTLSMAKMTLAPGLYESISRGGLAFIRFELSDFSAELVQTPRGWQMHGLASAEGEGVKLNDLLRLLQRQREVQFTNTHLSLRPLTLPMFALTLQQGRVSGTDNEIDLVADAVFNGQGFDIPLQLQVETRQDGTQANRAYFKHAAIDLAPWIEVSDAEVRHAIVAGEYWVNFDQHHVLDVTARLQSDLIALEGPADIMRVQDLKAEAYLERRTDGFDGWLNLLAGRSNAQALSATQAYISRRADRLTLQWDRVALDLIGQWFALDDPSGFWRGLQPSGFLDQGQLTRVDREPESWQLTAAVTDLATSSVEAVPGTQQLNGRLDMKGDRGQLSLSGTGVPIDLPALYANAPIAEALALQLTWQADAEQGVISEGSADLTLAVPEQARAGSIAKPLPLHLQWQSTSPNAQARHMGTEGTLELQVTAAQLDASWVQFLANNRLLRPETVRIVDARLRGGDFSRAEFNYLSRTDEAFKARSQYFINASVANLEMTFLDEWSPVQGVAGEFALTDAGLNFSGLQGQYPGFRLSKMDAALNFSTQRITTRVKALASGREALQFLQTGPLQLGDGARFSDWAATEGEVDVTLQLEWPLLQLSAPEVSIDAELRGVTLTLGALDLALTDINGQLSYQSRAGLRSADLTLIHQGQLQRATLASDNGSAFSIALLGRTPVAYWGERINDPFLRAQHVSVGHQTLIRIEPGRTRIESRSDLIGLALPLPAPLSKSAQAPLALDLSINFDPRGWTTLSANLGTSLTSYLELDTANRVQRGAIAINEPLRVRRENGVYFDIQVDQADADSWWQFVQAFDQRYPAKTPLNPGRSFESMIAAINIQAQRLVYLGQDWSDVVTTLLRAENAWLISFNSAEGQAEVAIPHGPEPIFADVQWVALTSASEQVPFVDQLDPLLNYLPSDVPDLSLQINKLIWNQRDLGNWRAEVRVEDGVLTASDLVGQMPGATLNGDLLWTREQAKHRTDFNGSIRTGNLQDVLTTWGYAPVLSTRDGMLDVATHWQGSPAHFDFKRLQGAIGLKFNQGAILDVPEYEGVKLIGLLNFTRVLNRIAFDFSDLLRTGITFDSIDGELLFDRGFARVGERLVIDGSATKFRFSGDADLLSDELDVDMTLTVPLSSTFPLVALLAGVSPQAAAAIYVTERVFNNQLERLSSARMHVTGSFEAPNTRFYRAGAGLVAEPTGPTDSERE</sequence>
<dbReference type="InterPro" id="IPR025263">
    <property type="entry name" value="YhdP_central"/>
</dbReference>
<protein>
    <recommendedName>
        <fullName evidence="1">YhdP central domain-containing protein</fullName>
    </recommendedName>
</protein>
<evidence type="ECO:0000313" key="3">
    <source>
        <dbReference type="Proteomes" id="UP000229757"/>
    </source>
</evidence>
<evidence type="ECO:0000259" key="1">
    <source>
        <dbReference type="Pfam" id="PF13116"/>
    </source>
</evidence>
<keyword evidence="3" id="KW-1185">Reference proteome</keyword>
<proteinExistence type="predicted"/>
<dbReference type="AlphaFoldDB" id="A0A2K8KS35"/>
<evidence type="ECO:0000313" key="2">
    <source>
        <dbReference type="EMBL" id="ATX77422.1"/>
    </source>
</evidence>
<dbReference type="Pfam" id="PF13116">
    <property type="entry name" value="YhdP"/>
    <property type="match status" value="1"/>
</dbReference>
<name>A0A2K8KS35_9GAMM</name>
<feature type="domain" description="YhdP central" evidence="1">
    <location>
        <begin position="16"/>
        <end position="1256"/>
    </location>
</feature>
<organism evidence="2 3">
    <name type="scientific">Reinekea forsetii</name>
    <dbReference type="NCBI Taxonomy" id="1336806"/>
    <lineage>
        <taxon>Bacteria</taxon>
        <taxon>Pseudomonadati</taxon>
        <taxon>Pseudomonadota</taxon>
        <taxon>Gammaproteobacteria</taxon>
        <taxon>Oceanospirillales</taxon>
        <taxon>Saccharospirillaceae</taxon>
        <taxon>Reinekea</taxon>
    </lineage>
</organism>
<dbReference type="Proteomes" id="UP000229757">
    <property type="component" value="Chromosome"/>
</dbReference>
<dbReference type="OrthoDB" id="9762238at2"/>
<reference evidence="2 3" key="1">
    <citation type="journal article" date="2017" name="Environ. Microbiol.">
        <title>Genomic and physiological analyses of 'Reinekea forsetii' reveal a versatile opportunistic lifestyle during spring algae blooms.</title>
        <authorList>
            <person name="Avci B."/>
            <person name="Hahnke R.L."/>
            <person name="Chafee M."/>
            <person name="Fischer T."/>
            <person name="Gruber-Vodicka H."/>
            <person name="Tegetmeyer H.E."/>
            <person name="Harder J."/>
            <person name="Fuchs B.M."/>
            <person name="Amann R.I."/>
            <person name="Teeling H."/>
        </authorList>
    </citation>
    <scope>NUCLEOTIDE SEQUENCE [LARGE SCALE GENOMIC DNA]</scope>
    <source>
        <strain evidence="2 3">Hel1_31_D35</strain>
    </source>
</reference>
<dbReference type="PANTHER" id="PTHR38690">
    <property type="entry name" value="PROTEASE-RELATED"/>
    <property type="match status" value="1"/>
</dbReference>
<dbReference type="EMBL" id="CP011797">
    <property type="protein sequence ID" value="ATX77422.1"/>
    <property type="molecule type" value="Genomic_DNA"/>
</dbReference>
<gene>
    <name evidence="2" type="ORF">REIFOR_02291</name>
</gene>
<dbReference type="KEGG" id="rfo:REIFOR_02291"/>
<dbReference type="InterPro" id="IPR011836">
    <property type="entry name" value="YhdP"/>
</dbReference>